<dbReference type="InterPro" id="IPR020846">
    <property type="entry name" value="MFS_dom"/>
</dbReference>
<dbReference type="FunFam" id="1.20.1250.20:FF:000064">
    <property type="entry name" value="MFS allantoate transporter"/>
    <property type="match status" value="1"/>
</dbReference>
<organism evidence="10 11">
    <name type="scientific">Aspergillus parasiticus (strain ATCC 56775 / NRRL 5862 / SRRC 143 / SU-1)</name>
    <dbReference type="NCBI Taxonomy" id="1403190"/>
    <lineage>
        <taxon>Eukaryota</taxon>
        <taxon>Fungi</taxon>
        <taxon>Dikarya</taxon>
        <taxon>Ascomycota</taxon>
        <taxon>Pezizomycotina</taxon>
        <taxon>Eurotiomycetes</taxon>
        <taxon>Eurotiomycetidae</taxon>
        <taxon>Eurotiales</taxon>
        <taxon>Aspergillaceae</taxon>
        <taxon>Aspergillus</taxon>
        <taxon>Aspergillus subgen. Circumdati</taxon>
    </lineage>
</organism>
<feature type="transmembrane region" description="Helical" evidence="8">
    <location>
        <begin position="404"/>
        <end position="425"/>
    </location>
</feature>
<accession>A0A0F0ID70</accession>
<gene>
    <name evidence="10" type="ORF">P875_00010151</name>
</gene>
<dbReference type="GO" id="GO:0016020">
    <property type="term" value="C:membrane"/>
    <property type="evidence" value="ECO:0007669"/>
    <property type="project" value="UniProtKB-SubCell"/>
</dbReference>
<evidence type="ECO:0000256" key="7">
    <source>
        <dbReference type="SAM" id="MobiDB-lite"/>
    </source>
</evidence>
<dbReference type="STRING" id="1403190.A0A0F0ID70"/>
<comment type="similarity">
    <text evidence="6">Belongs to the major facilitator superfamily. Allantoate permease family.</text>
</comment>
<dbReference type="InterPro" id="IPR011701">
    <property type="entry name" value="MFS"/>
</dbReference>
<feature type="transmembrane region" description="Helical" evidence="8">
    <location>
        <begin position="179"/>
        <end position="198"/>
    </location>
</feature>
<keyword evidence="4 8" id="KW-1133">Transmembrane helix</keyword>
<dbReference type="Pfam" id="PF07690">
    <property type="entry name" value="MFS_1"/>
    <property type="match status" value="1"/>
</dbReference>
<reference evidence="10 11" key="1">
    <citation type="submission" date="2015-02" db="EMBL/GenBank/DDBJ databases">
        <title>Draft genome sequence of Aspergillus parasiticus SU-1.</title>
        <authorList>
            <person name="Yu J."/>
            <person name="Fedorova N."/>
            <person name="Yin Y."/>
            <person name="Losada L."/>
            <person name="Zafar N."/>
            <person name="Taujale R."/>
            <person name="Ehrlich K.C."/>
            <person name="Bhatnagar D."/>
            <person name="Cleveland T.E."/>
            <person name="Bennett J.W."/>
            <person name="Nierman W.C."/>
        </authorList>
    </citation>
    <scope>NUCLEOTIDE SEQUENCE [LARGE SCALE GENOMIC DNA]</scope>
    <source>
        <strain evidence="11">ATCC 56775 / NRRL 5862 / SRRC 143 / SU-1</strain>
    </source>
</reference>
<evidence type="ECO:0000256" key="5">
    <source>
        <dbReference type="ARBA" id="ARBA00023136"/>
    </source>
</evidence>
<feature type="transmembrane region" description="Helical" evidence="8">
    <location>
        <begin position="345"/>
        <end position="364"/>
    </location>
</feature>
<feature type="transmembrane region" description="Helical" evidence="8">
    <location>
        <begin position="116"/>
        <end position="135"/>
    </location>
</feature>
<feature type="transmembrane region" description="Helical" evidence="8">
    <location>
        <begin position="318"/>
        <end position="336"/>
    </location>
</feature>
<feature type="transmembrane region" description="Helical" evidence="8">
    <location>
        <begin position="47"/>
        <end position="64"/>
    </location>
</feature>
<evidence type="ECO:0000256" key="3">
    <source>
        <dbReference type="ARBA" id="ARBA00022692"/>
    </source>
</evidence>
<keyword evidence="3 8" id="KW-0812">Transmembrane</keyword>
<protein>
    <submittedName>
        <fullName evidence="10">D-galactonate transporter</fullName>
    </submittedName>
</protein>
<comment type="caution">
    <text evidence="10">The sequence shown here is derived from an EMBL/GenBank/DDBJ whole genome shotgun (WGS) entry which is preliminary data.</text>
</comment>
<name>A0A0F0ID70_ASPPU</name>
<feature type="transmembrane region" description="Helical" evidence="8">
    <location>
        <begin position="437"/>
        <end position="456"/>
    </location>
</feature>
<feature type="region of interest" description="Disordered" evidence="7">
    <location>
        <begin position="870"/>
        <end position="889"/>
    </location>
</feature>
<proteinExistence type="inferred from homology"/>
<dbReference type="AlphaFoldDB" id="A0A0F0ID70"/>
<evidence type="ECO:0000259" key="9">
    <source>
        <dbReference type="PROSITE" id="PS50850"/>
    </source>
</evidence>
<dbReference type="PROSITE" id="PS50850">
    <property type="entry name" value="MFS"/>
    <property type="match status" value="1"/>
</dbReference>
<dbReference type="InterPro" id="IPR036259">
    <property type="entry name" value="MFS_trans_sf"/>
</dbReference>
<dbReference type="Gene3D" id="1.20.1250.20">
    <property type="entry name" value="MFS general substrate transporter like domains"/>
    <property type="match status" value="2"/>
</dbReference>
<feature type="transmembrane region" description="Helical" evidence="8">
    <location>
        <begin position="210"/>
        <end position="230"/>
    </location>
</feature>
<evidence type="ECO:0000256" key="6">
    <source>
        <dbReference type="ARBA" id="ARBA00037968"/>
    </source>
</evidence>
<keyword evidence="5 8" id="KW-0472">Membrane</keyword>
<dbReference type="PANTHER" id="PTHR43791">
    <property type="entry name" value="PERMEASE-RELATED"/>
    <property type="match status" value="1"/>
</dbReference>
<keyword evidence="2" id="KW-0813">Transport</keyword>
<dbReference type="SUPFAM" id="SSF103473">
    <property type="entry name" value="MFS general substrate transporter"/>
    <property type="match status" value="1"/>
</dbReference>
<evidence type="ECO:0000313" key="11">
    <source>
        <dbReference type="Proteomes" id="UP000033540"/>
    </source>
</evidence>
<evidence type="ECO:0000256" key="1">
    <source>
        <dbReference type="ARBA" id="ARBA00004141"/>
    </source>
</evidence>
<evidence type="ECO:0000256" key="2">
    <source>
        <dbReference type="ARBA" id="ARBA00022448"/>
    </source>
</evidence>
<evidence type="ECO:0000256" key="4">
    <source>
        <dbReference type="ARBA" id="ARBA00022989"/>
    </source>
</evidence>
<feature type="transmembrane region" description="Helical" evidence="8">
    <location>
        <begin position="278"/>
        <end position="306"/>
    </location>
</feature>
<feature type="domain" description="Major facilitator superfamily (MFS) profile" evidence="9">
    <location>
        <begin position="51"/>
        <end position="462"/>
    </location>
</feature>
<dbReference type="Proteomes" id="UP000033540">
    <property type="component" value="Unassembled WGS sequence"/>
</dbReference>
<feature type="transmembrane region" description="Helical" evidence="8">
    <location>
        <begin position="88"/>
        <end position="104"/>
    </location>
</feature>
<comment type="subcellular location">
    <subcellularLocation>
        <location evidence="1">Membrane</location>
        <topology evidence="1">Multi-pass membrane protein</topology>
    </subcellularLocation>
</comment>
<sequence>MTTEVAYKQHVDHVENVSHAEDAFLECDEIQDPTSITDEEKRLVRKIDWIILPCLSVCYIFFYIDKTTLSYAAIFGIQDSLHLTGNQYSWLSSIFYFGFLAWQLPTNLLMQRLPTATYMSINIIAWGVLLVLQAVSPNFATIAVLRGLSGAAEACADPSFMIITSMWYKRSEQPIRIGIWYSALGLGIAGGGVLGYGIGQIRGSLPSWKYEFIIIGALCVAWGIVMLVVLPNSPIDTRYLTPEQRTIMVNRLRENQTGIENRQFKMHQFLEATTDVKVFLFFLIAFFQAVVNGGVTNFGTIIIQGIGFSTLGTTLLQIPYGIFISVVILVCVWVNAKMPPNSRCLMLLIFLTPNIAAAFGLRFVPQSARVGRLICYYLTGSYNASFVMLLSLTTTNIAGHTKKVTSSGILFIGYCAGNIAGPFFYKESQKPTYSLGIWSMVVSHILEVVCVVLLWIHLRGENKRRDASQRVNEDASNLKHLPGALEDMTDKENSNFRSGIGRVDLYKHTTHFKFMPQPVLGDLDPQDRNYMLSSDGKLPDLGEKPRFRYAPLIETLPQFKDSLGPTCGRRVKFYGVPAPTLARSISSWSYRFYHAVKYIYKIDRAIYRAKDDGVIRNLESKRDASIDDAWLWFVYLNAIVWLYRHHQNDYKRGHKLSWDQIMRGVDQNLVPWLVDWKDKYLVTDDTDKKGNKAKFEKCLGDVTKFLFFMDLPTQIPNNPDVGDPNYMLVTDQRLPKCSGNYARSSSGDTLCVNREKSTARVLALARHTESLILRLCLNIETQFSPALFDAIEEIITYYDENADNNDIWNQLLCDLNTNNDGYGEYLRRQMSDWKQERCSDPQLLGKCQRENSKRWEERKKYTQHLRDKLVNDGKLTSNRDSGSLPEGCS</sequence>
<dbReference type="GO" id="GO:0022857">
    <property type="term" value="F:transmembrane transporter activity"/>
    <property type="evidence" value="ECO:0007669"/>
    <property type="project" value="InterPro"/>
</dbReference>
<evidence type="ECO:0000256" key="8">
    <source>
        <dbReference type="SAM" id="Phobius"/>
    </source>
</evidence>
<dbReference type="PANTHER" id="PTHR43791:SF26">
    <property type="entry name" value="ALLANTOATE TRANSPORTER, PUTATIVE (AFU_ORTHOLOGUE AFUA_5G09470)-RELATED"/>
    <property type="match status" value="1"/>
</dbReference>
<feature type="transmembrane region" description="Helical" evidence="8">
    <location>
        <begin position="370"/>
        <end position="392"/>
    </location>
</feature>
<dbReference type="EMBL" id="JZEE01000360">
    <property type="protein sequence ID" value="KJK65625.1"/>
    <property type="molecule type" value="Genomic_DNA"/>
</dbReference>
<evidence type="ECO:0000313" key="10">
    <source>
        <dbReference type="EMBL" id="KJK65625.1"/>
    </source>
</evidence>
<dbReference type="OrthoDB" id="6730379at2759"/>